<feature type="domain" description="C2H2-type" evidence="12">
    <location>
        <begin position="347"/>
        <end position="374"/>
    </location>
</feature>
<evidence type="ECO:0000259" key="12">
    <source>
        <dbReference type="PROSITE" id="PS50157"/>
    </source>
</evidence>
<keyword evidence="3" id="KW-0677">Repeat</keyword>
<dbReference type="AlphaFoldDB" id="A0A183AAK0"/>
<feature type="region of interest" description="Disordered" evidence="11">
    <location>
        <begin position="370"/>
        <end position="418"/>
    </location>
</feature>
<reference evidence="13 14" key="2">
    <citation type="submission" date="2018-11" db="EMBL/GenBank/DDBJ databases">
        <authorList>
            <consortium name="Pathogen Informatics"/>
        </authorList>
    </citation>
    <scope>NUCLEOTIDE SEQUENCE [LARGE SCALE GENOMIC DNA]</scope>
    <source>
        <strain evidence="13 14">Egypt</strain>
    </source>
</reference>
<dbReference type="PANTHER" id="PTHR23233">
    <property type="entry name" value="SAL-LIKE PROTEIN"/>
    <property type="match status" value="1"/>
</dbReference>
<feature type="region of interest" description="Disordered" evidence="11">
    <location>
        <begin position="443"/>
        <end position="484"/>
    </location>
</feature>
<accession>A0A183AAK0</accession>
<feature type="compositionally biased region" description="Polar residues" evidence="11">
    <location>
        <begin position="378"/>
        <end position="390"/>
    </location>
</feature>
<dbReference type="InterPro" id="IPR036236">
    <property type="entry name" value="Znf_C2H2_sf"/>
</dbReference>
<dbReference type="GO" id="GO:0008270">
    <property type="term" value="F:zinc ion binding"/>
    <property type="evidence" value="ECO:0007669"/>
    <property type="project" value="UniProtKB-KW"/>
</dbReference>
<dbReference type="PANTHER" id="PTHR23233:SF46">
    <property type="entry name" value="SAL-LIKE PROTEIN 3"/>
    <property type="match status" value="1"/>
</dbReference>
<evidence type="ECO:0000256" key="9">
    <source>
        <dbReference type="ARBA" id="ARBA00038474"/>
    </source>
</evidence>
<protein>
    <submittedName>
        <fullName evidence="15">C2H2-type domain-containing protein</fullName>
    </submittedName>
</protein>
<feature type="region of interest" description="Disordered" evidence="11">
    <location>
        <begin position="282"/>
        <end position="316"/>
    </location>
</feature>
<gene>
    <name evidence="13" type="ORF">ECPE_LOCUS3985</name>
</gene>
<evidence type="ECO:0000313" key="15">
    <source>
        <dbReference type="WBParaSite" id="ECPE_0000399201-mRNA-1"/>
    </source>
</evidence>
<evidence type="ECO:0000256" key="8">
    <source>
        <dbReference type="ARBA" id="ARBA00023242"/>
    </source>
</evidence>
<evidence type="ECO:0000313" key="14">
    <source>
        <dbReference type="Proteomes" id="UP000272942"/>
    </source>
</evidence>
<keyword evidence="14" id="KW-1185">Reference proteome</keyword>
<comment type="subcellular location">
    <subcellularLocation>
        <location evidence="1">Nucleus</location>
    </subcellularLocation>
</comment>
<feature type="compositionally biased region" description="Low complexity" evidence="11">
    <location>
        <begin position="391"/>
        <end position="418"/>
    </location>
</feature>
<reference evidence="15" key="1">
    <citation type="submission" date="2016-06" db="UniProtKB">
        <authorList>
            <consortium name="WormBaseParasite"/>
        </authorList>
    </citation>
    <scope>IDENTIFICATION</scope>
</reference>
<keyword evidence="7" id="KW-0804">Transcription</keyword>
<dbReference type="GO" id="GO:0000978">
    <property type="term" value="F:RNA polymerase II cis-regulatory region sequence-specific DNA binding"/>
    <property type="evidence" value="ECO:0007669"/>
    <property type="project" value="TreeGrafter"/>
</dbReference>
<evidence type="ECO:0000313" key="13">
    <source>
        <dbReference type="EMBL" id="VDP71236.1"/>
    </source>
</evidence>
<organism evidence="15">
    <name type="scientific">Echinostoma caproni</name>
    <dbReference type="NCBI Taxonomy" id="27848"/>
    <lineage>
        <taxon>Eukaryota</taxon>
        <taxon>Metazoa</taxon>
        <taxon>Spiralia</taxon>
        <taxon>Lophotrochozoa</taxon>
        <taxon>Platyhelminthes</taxon>
        <taxon>Trematoda</taxon>
        <taxon>Digenea</taxon>
        <taxon>Plagiorchiida</taxon>
        <taxon>Echinostomata</taxon>
        <taxon>Echinostomatoidea</taxon>
        <taxon>Echinostomatidae</taxon>
        <taxon>Echinostoma</taxon>
    </lineage>
</organism>
<dbReference type="WBParaSite" id="ECPE_0000399201-mRNA-1">
    <property type="protein sequence ID" value="ECPE_0000399201-mRNA-1"/>
    <property type="gene ID" value="ECPE_0000399201"/>
</dbReference>
<evidence type="ECO:0000256" key="5">
    <source>
        <dbReference type="ARBA" id="ARBA00022833"/>
    </source>
</evidence>
<keyword evidence="2" id="KW-0479">Metal-binding</keyword>
<proteinExistence type="inferred from homology"/>
<dbReference type="OrthoDB" id="9998363at2759"/>
<dbReference type="PROSITE" id="PS00028">
    <property type="entry name" value="ZINC_FINGER_C2H2_1"/>
    <property type="match status" value="1"/>
</dbReference>
<dbReference type="SUPFAM" id="SSF57667">
    <property type="entry name" value="beta-beta-alpha zinc fingers"/>
    <property type="match status" value="1"/>
</dbReference>
<dbReference type="Proteomes" id="UP000272942">
    <property type="component" value="Unassembled WGS sequence"/>
</dbReference>
<name>A0A183AAK0_9TREM</name>
<evidence type="ECO:0000256" key="1">
    <source>
        <dbReference type="ARBA" id="ARBA00004123"/>
    </source>
</evidence>
<dbReference type="InterPro" id="IPR051565">
    <property type="entry name" value="Sal_C2H2-zinc-finger"/>
</dbReference>
<sequence length="572" mass="62583">MPDEAHANSWFNSTRLSLSTKEEKLPVLVNQDSGLGSPSQSGLSQFESHTVNLSNNLTVTDALDLRTHTEKMEMLDIPKRSLAAAAAAAVTAVGATAQVTSRTTGTKYAHVNGSSTHEWESHLLRKSMNESNSHMFDLPSRLNDDMPMDYSNRLLTGDNQLFSGKPADCTSGMTGPSIEFLAAFCAAAMSRQTNVTDMRIPLSNVNSQRSYSPENLIPNPDLMMLPYKRNDSPHLVDHSNSYLRGPDWLHRPASSTTLNQSSHVTDMLSQYVPVGSSPVKFTDRVPTVDETAGLEETRSRADDSTPPNTSRTKPSEDYLEQFMRVDQSQNVLWRQLAERFQRTLAPNQCGVCSKVLSCRSALTMHYRVHTGSKPSLDPTASTCPDNPLLQSSPVPTVSNCPSSSTSPSISHHGTSGPSSLPSHWQFPYPIFPFISPISFGQISGQKATGKHPTTYRTKEGEHASGKTVPDPGTRTRGYRNPDEPNWSRMETDYSALDDITMGQTIGNRNESHLYDKFSNMITATLRSCQSNHNNSAGDTVSSTTVTTINNNDVSLVTSTPSNTFLLAAENCT</sequence>
<dbReference type="GO" id="GO:0005634">
    <property type="term" value="C:nucleus"/>
    <property type="evidence" value="ECO:0007669"/>
    <property type="project" value="UniProtKB-SubCell"/>
</dbReference>
<dbReference type="GO" id="GO:0000981">
    <property type="term" value="F:DNA-binding transcription factor activity, RNA polymerase II-specific"/>
    <property type="evidence" value="ECO:0007669"/>
    <property type="project" value="TreeGrafter"/>
</dbReference>
<evidence type="ECO:0000256" key="10">
    <source>
        <dbReference type="PROSITE-ProRule" id="PRU00042"/>
    </source>
</evidence>
<evidence type="ECO:0000256" key="11">
    <source>
        <dbReference type="SAM" id="MobiDB-lite"/>
    </source>
</evidence>
<dbReference type="PROSITE" id="PS50157">
    <property type="entry name" value="ZINC_FINGER_C2H2_2"/>
    <property type="match status" value="1"/>
</dbReference>
<comment type="similarity">
    <text evidence="9">Belongs to the sal C2H2-type zinc-finger protein family.</text>
</comment>
<keyword evidence="4 10" id="KW-0863">Zinc-finger</keyword>
<evidence type="ECO:0000256" key="7">
    <source>
        <dbReference type="ARBA" id="ARBA00023163"/>
    </source>
</evidence>
<keyword evidence="8" id="KW-0539">Nucleus</keyword>
<dbReference type="InterPro" id="IPR013087">
    <property type="entry name" value="Znf_C2H2_type"/>
</dbReference>
<keyword evidence="6" id="KW-0805">Transcription regulation</keyword>
<dbReference type="EMBL" id="UZAN01040874">
    <property type="protein sequence ID" value="VDP71236.1"/>
    <property type="molecule type" value="Genomic_DNA"/>
</dbReference>
<evidence type="ECO:0000256" key="3">
    <source>
        <dbReference type="ARBA" id="ARBA00022737"/>
    </source>
</evidence>
<dbReference type="Gene3D" id="3.30.160.60">
    <property type="entry name" value="Classic Zinc Finger"/>
    <property type="match status" value="1"/>
</dbReference>
<evidence type="ECO:0000256" key="2">
    <source>
        <dbReference type="ARBA" id="ARBA00022723"/>
    </source>
</evidence>
<keyword evidence="5" id="KW-0862">Zinc</keyword>
<evidence type="ECO:0000256" key="6">
    <source>
        <dbReference type="ARBA" id="ARBA00023015"/>
    </source>
</evidence>
<evidence type="ECO:0000256" key="4">
    <source>
        <dbReference type="ARBA" id="ARBA00022771"/>
    </source>
</evidence>